<evidence type="ECO:0000256" key="1">
    <source>
        <dbReference type="SAM" id="MobiDB-lite"/>
    </source>
</evidence>
<dbReference type="NCBIfam" id="TIGR01615">
    <property type="entry name" value="A_thal_3542"/>
    <property type="match status" value="1"/>
</dbReference>
<accession>A0A5K1BAL9</accession>
<feature type="region of interest" description="Disordered" evidence="1">
    <location>
        <begin position="52"/>
        <end position="77"/>
    </location>
</feature>
<protein>
    <recommendedName>
        <fullName evidence="3">DUF506 family protein</fullName>
    </recommendedName>
</protein>
<dbReference type="OrthoDB" id="548115at2759"/>
<dbReference type="EMBL" id="LR721781">
    <property type="protein sequence ID" value="VVW10610.1"/>
    <property type="molecule type" value="Genomic_DNA"/>
</dbReference>
<name>A0A5K1BAL9_9MAGN</name>
<dbReference type="PANTHER" id="PTHR31579:SF84">
    <property type="entry name" value="F21O3.6 PROTEIN"/>
    <property type="match status" value="1"/>
</dbReference>
<dbReference type="OMA" id="RYLQTRW"/>
<dbReference type="PANTHER" id="PTHR31579">
    <property type="entry name" value="OS03G0796600 PROTEIN"/>
    <property type="match status" value="1"/>
</dbReference>
<organism evidence="2">
    <name type="scientific">Nymphaea colorata</name>
    <name type="common">pocket water lily</name>
    <dbReference type="NCBI Taxonomy" id="210225"/>
    <lineage>
        <taxon>Eukaryota</taxon>
        <taxon>Viridiplantae</taxon>
        <taxon>Streptophyta</taxon>
        <taxon>Embryophyta</taxon>
        <taxon>Tracheophyta</taxon>
        <taxon>Spermatophyta</taxon>
        <taxon>Magnoliopsida</taxon>
        <taxon>Nymphaeales</taxon>
        <taxon>Nymphaeaceae</taxon>
        <taxon>Nymphaea</taxon>
    </lineage>
</organism>
<dbReference type="InterPro" id="IPR006502">
    <property type="entry name" value="PDDEXK-like"/>
</dbReference>
<dbReference type="AlphaFoldDB" id="A0A5K1BAL9"/>
<gene>
    <name evidence="2" type="ORF">NYM_LOCUS15298</name>
</gene>
<evidence type="ECO:0000313" key="2">
    <source>
        <dbReference type="EMBL" id="VVW10610.1"/>
    </source>
</evidence>
<dbReference type="Pfam" id="PF04720">
    <property type="entry name" value="PDDEXK_6"/>
    <property type="match status" value="1"/>
</dbReference>
<sequence>MRKVTDALDERAKARLWGAADRWLAGYASSGSEHEADSVCLAGLIHGFMEDDDDGGCEREAGDGSDLTSEQDQSDSEATEELEELVRSNDEKDPVREAIHGLVSEAIDAVAGSRQAVRRAVMTRLREAGFNAGVCKVKWEKAGKVAGGSYEYMDVVLTEDDRRYVVELDFAGEFEIARPTLRYARILATLPRVLVCRPDKLRRVVRIVAHAAKRSMKARGLHLPPWRKNGYMQAKWFGPYRRTTNSVPASSMGCGRFAPDQRRAVVGFNPGKCWPVSPFEREQLPTAATVRIAPF</sequence>
<evidence type="ECO:0008006" key="3">
    <source>
        <dbReference type="Google" id="ProtNLM"/>
    </source>
</evidence>
<reference evidence="2" key="1">
    <citation type="submission" date="2019-09" db="EMBL/GenBank/DDBJ databases">
        <authorList>
            <person name="Zhang L."/>
        </authorList>
    </citation>
    <scope>NUCLEOTIDE SEQUENCE</scope>
</reference>
<dbReference type="Gramene" id="NC3G0208960.1">
    <property type="protein sequence ID" value="NC3G0208960.1:cds"/>
    <property type="gene ID" value="NC3G0208960"/>
</dbReference>
<proteinExistence type="predicted"/>